<keyword evidence="3" id="KW-1003">Cell membrane</keyword>
<dbReference type="Proteomes" id="UP000644441">
    <property type="component" value="Unassembled WGS sequence"/>
</dbReference>
<dbReference type="SUPFAM" id="SSF48317">
    <property type="entry name" value="Acid phosphatase/Vanadium-dependent haloperoxidase"/>
    <property type="match status" value="1"/>
</dbReference>
<keyword evidence="7 10" id="KW-0472">Membrane</keyword>
<evidence type="ECO:0000256" key="2">
    <source>
        <dbReference type="ARBA" id="ARBA00012374"/>
    </source>
</evidence>
<evidence type="ECO:0000256" key="4">
    <source>
        <dbReference type="ARBA" id="ARBA00022692"/>
    </source>
</evidence>
<dbReference type="Pfam" id="PF01569">
    <property type="entry name" value="PAP2"/>
    <property type="match status" value="1"/>
</dbReference>
<evidence type="ECO:0000259" key="11">
    <source>
        <dbReference type="SMART" id="SM00014"/>
    </source>
</evidence>
<evidence type="ECO:0000256" key="10">
    <source>
        <dbReference type="SAM" id="Phobius"/>
    </source>
</evidence>
<keyword evidence="13" id="KW-1185">Reference proteome</keyword>
<sequence>MTAADTRAMCWLLAQPRAASRARMARAISRFGDGPFYAALVAMLWLVDPEDGTRFALAAAVAYGLEVPAFMVLKNLIKRPRPADSEMALCAFIKPAGRFSFPSGHTAAAFVMATLLGIFYPVVATLALAFALLVGLSRVLLGVHYPSDIAAGALLGTSCAMIGSLFV</sequence>
<evidence type="ECO:0000313" key="12">
    <source>
        <dbReference type="EMBL" id="MBF5051649.1"/>
    </source>
</evidence>
<dbReference type="EMBL" id="ARXR01000002">
    <property type="protein sequence ID" value="MBF5051649.1"/>
    <property type="molecule type" value="Genomic_DNA"/>
</dbReference>
<dbReference type="InterPro" id="IPR036938">
    <property type="entry name" value="PAP2/HPO_sf"/>
</dbReference>
<comment type="subcellular location">
    <subcellularLocation>
        <location evidence="1">Cell membrane</location>
        <topology evidence="1">Multi-pass membrane protein</topology>
    </subcellularLocation>
</comment>
<dbReference type="SMART" id="SM00014">
    <property type="entry name" value="acidPPc"/>
    <property type="match status" value="1"/>
</dbReference>
<name>A0ABS0AC85_9GAMM</name>
<evidence type="ECO:0000313" key="13">
    <source>
        <dbReference type="Proteomes" id="UP000644441"/>
    </source>
</evidence>
<evidence type="ECO:0000256" key="1">
    <source>
        <dbReference type="ARBA" id="ARBA00004651"/>
    </source>
</evidence>
<feature type="transmembrane region" description="Helical" evidence="10">
    <location>
        <begin position="27"/>
        <end position="47"/>
    </location>
</feature>
<dbReference type="EC" id="3.6.1.27" evidence="2"/>
<dbReference type="PANTHER" id="PTHR14969:SF62">
    <property type="entry name" value="DECAPRENYLPHOSPHORYL-5-PHOSPHORIBOSE PHOSPHATASE RV3807C-RELATED"/>
    <property type="match status" value="1"/>
</dbReference>
<keyword evidence="6 10" id="KW-1133">Transmembrane helix</keyword>
<dbReference type="Gene3D" id="1.20.144.10">
    <property type="entry name" value="Phosphatidic acid phosphatase type 2/haloperoxidase"/>
    <property type="match status" value="1"/>
</dbReference>
<feature type="domain" description="Phosphatidic acid phosphatase type 2/haloperoxidase" evidence="11">
    <location>
        <begin position="55"/>
        <end position="164"/>
    </location>
</feature>
<organism evidence="12 13">
    <name type="scientific">Alloalcanivorax venustensis ISO4</name>
    <dbReference type="NCBI Taxonomy" id="1177184"/>
    <lineage>
        <taxon>Bacteria</taxon>
        <taxon>Pseudomonadati</taxon>
        <taxon>Pseudomonadota</taxon>
        <taxon>Gammaproteobacteria</taxon>
        <taxon>Oceanospirillales</taxon>
        <taxon>Alcanivoracaceae</taxon>
        <taxon>Alloalcanivorax</taxon>
    </lineage>
</organism>
<feature type="transmembrane region" description="Helical" evidence="10">
    <location>
        <begin position="149"/>
        <end position="166"/>
    </location>
</feature>
<proteinExistence type="predicted"/>
<evidence type="ECO:0000256" key="7">
    <source>
        <dbReference type="ARBA" id="ARBA00023136"/>
    </source>
</evidence>
<comment type="caution">
    <text evidence="12">The sequence shown here is derived from an EMBL/GenBank/DDBJ whole genome shotgun (WGS) entry which is preliminary data.</text>
</comment>
<evidence type="ECO:0000256" key="6">
    <source>
        <dbReference type="ARBA" id="ARBA00022989"/>
    </source>
</evidence>
<dbReference type="InterPro" id="IPR000326">
    <property type="entry name" value="PAP2/HPO"/>
</dbReference>
<evidence type="ECO:0000256" key="9">
    <source>
        <dbReference type="ARBA" id="ARBA00047594"/>
    </source>
</evidence>
<reference evidence="12 13" key="1">
    <citation type="submission" date="2012-09" db="EMBL/GenBank/DDBJ databases">
        <title>Genome Sequence of alkane-degrading Bacterium Alcanivorax venustensis ISO4.</title>
        <authorList>
            <person name="Lai Q."/>
            <person name="Shao Z."/>
        </authorList>
    </citation>
    <scope>NUCLEOTIDE SEQUENCE [LARGE SCALE GENOMIC DNA]</scope>
    <source>
        <strain evidence="12 13">ISO4</strain>
    </source>
</reference>
<evidence type="ECO:0000256" key="8">
    <source>
        <dbReference type="ARBA" id="ARBA00032707"/>
    </source>
</evidence>
<gene>
    <name evidence="12" type="ORF">ISO4_00251</name>
</gene>
<dbReference type="CDD" id="cd01610">
    <property type="entry name" value="PAP2_like"/>
    <property type="match status" value="1"/>
</dbReference>
<accession>A0ABS0AC85</accession>
<protein>
    <recommendedName>
        <fullName evidence="2">undecaprenyl-diphosphate phosphatase</fullName>
        <ecNumber evidence="2">3.6.1.27</ecNumber>
    </recommendedName>
    <alternativeName>
        <fullName evidence="8">Undecaprenyl pyrophosphate phosphatase</fullName>
    </alternativeName>
</protein>
<feature type="transmembrane region" description="Helical" evidence="10">
    <location>
        <begin position="107"/>
        <end position="137"/>
    </location>
</feature>
<feature type="transmembrane region" description="Helical" evidence="10">
    <location>
        <begin position="53"/>
        <end position="73"/>
    </location>
</feature>
<comment type="catalytic activity">
    <reaction evidence="9">
        <text>di-trans,octa-cis-undecaprenyl diphosphate + H2O = di-trans,octa-cis-undecaprenyl phosphate + phosphate + H(+)</text>
        <dbReference type="Rhea" id="RHEA:28094"/>
        <dbReference type="ChEBI" id="CHEBI:15377"/>
        <dbReference type="ChEBI" id="CHEBI:15378"/>
        <dbReference type="ChEBI" id="CHEBI:43474"/>
        <dbReference type="ChEBI" id="CHEBI:58405"/>
        <dbReference type="ChEBI" id="CHEBI:60392"/>
        <dbReference type="EC" id="3.6.1.27"/>
    </reaction>
</comment>
<keyword evidence="5" id="KW-0378">Hydrolase</keyword>
<evidence type="ECO:0000256" key="5">
    <source>
        <dbReference type="ARBA" id="ARBA00022801"/>
    </source>
</evidence>
<evidence type="ECO:0000256" key="3">
    <source>
        <dbReference type="ARBA" id="ARBA00022475"/>
    </source>
</evidence>
<keyword evidence="4 10" id="KW-0812">Transmembrane</keyword>
<dbReference type="PANTHER" id="PTHR14969">
    <property type="entry name" value="SPHINGOSINE-1-PHOSPHATE PHOSPHOHYDROLASE"/>
    <property type="match status" value="1"/>
</dbReference>